<reference evidence="1 2" key="1">
    <citation type="submission" date="2017-03" db="EMBL/GenBank/DDBJ databases">
        <title>WGS assembly of Porphyra umbilicalis.</title>
        <authorList>
            <person name="Brawley S.H."/>
            <person name="Blouin N.A."/>
            <person name="Ficko-Blean E."/>
            <person name="Wheeler G.L."/>
            <person name="Lohr M."/>
            <person name="Goodson H.V."/>
            <person name="Jenkins J.W."/>
            <person name="Blaby-Haas C.E."/>
            <person name="Helliwell K.E."/>
            <person name="Chan C."/>
            <person name="Marriage T."/>
            <person name="Bhattacharya D."/>
            <person name="Klein A.S."/>
            <person name="Badis Y."/>
            <person name="Brodie J."/>
            <person name="Cao Y."/>
            <person name="Collen J."/>
            <person name="Dittami S.M."/>
            <person name="Gachon C.M."/>
            <person name="Green B.R."/>
            <person name="Karpowicz S."/>
            <person name="Kim J.W."/>
            <person name="Kudahl U."/>
            <person name="Lin S."/>
            <person name="Michel G."/>
            <person name="Mittag M."/>
            <person name="Olson B.J."/>
            <person name="Pangilinan J."/>
            <person name="Peng Y."/>
            <person name="Qiu H."/>
            <person name="Shu S."/>
            <person name="Singer J.T."/>
            <person name="Smith A.G."/>
            <person name="Sprecher B.N."/>
            <person name="Wagner V."/>
            <person name="Wang W."/>
            <person name="Wang Z.-Y."/>
            <person name="Yan J."/>
            <person name="Yarish C."/>
            <person name="Zoeuner-Riek S."/>
            <person name="Zhuang Y."/>
            <person name="Zou Y."/>
            <person name="Lindquist E.A."/>
            <person name="Grimwood J."/>
            <person name="Barry K."/>
            <person name="Rokhsar D.S."/>
            <person name="Schmutz J."/>
            <person name="Stiller J.W."/>
            <person name="Grossman A.R."/>
            <person name="Prochnik S.E."/>
        </authorList>
    </citation>
    <scope>NUCLEOTIDE SEQUENCE [LARGE SCALE GENOMIC DNA]</scope>
    <source>
        <strain evidence="1">4086291</strain>
    </source>
</reference>
<evidence type="ECO:0000313" key="1">
    <source>
        <dbReference type="EMBL" id="OSX78151.1"/>
    </source>
</evidence>
<name>A0A1X6PB83_PORUM</name>
<keyword evidence="2" id="KW-1185">Reference proteome</keyword>
<dbReference type="EMBL" id="KV918819">
    <property type="protein sequence ID" value="OSX78151.1"/>
    <property type="molecule type" value="Genomic_DNA"/>
</dbReference>
<organism evidence="1 2">
    <name type="scientific">Porphyra umbilicalis</name>
    <name type="common">Purple laver</name>
    <name type="synonym">Red alga</name>
    <dbReference type="NCBI Taxonomy" id="2786"/>
    <lineage>
        <taxon>Eukaryota</taxon>
        <taxon>Rhodophyta</taxon>
        <taxon>Bangiophyceae</taxon>
        <taxon>Bangiales</taxon>
        <taxon>Bangiaceae</taxon>
        <taxon>Porphyra</taxon>
    </lineage>
</organism>
<gene>
    <name evidence="1" type="ORF">BU14_0118s0002</name>
</gene>
<dbReference type="Proteomes" id="UP000218209">
    <property type="component" value="Unassembled WGS sequence"/>
</dbReference>
<sequence>MADAARPLAASADASISMAPQDFMNKYCDGTTLDTTMMVTQGSGSWDGQCRIQLGSEISSLTLGDGAQLSVKGSFNVGTASFKAENVTLVVAKGAEVEGLSILTQTQVGAVEVRGASLKVTSKYGLFLSATKSVVFESGSRLAAPESFIMAGAQSVVVKSGTSFAAKWAITVVAYNTCKADKGVKTSLTKPISGIFMCSA</sequence>
<evidence type="ECO:0000313" key="2">
    <source>
        <dbReference type="Proteomes" id="UP000218209"/>
    </source>
</evidence>
<proteinExistence type="predicted"/>
<dbReference type="AlphaFoldDB" id="A0A1X6PB83"/>
<accession>A0A1X6PB83</accession>
<protein>
    <submittedName>
        <fullName evidence="1">Uncharacterized protein</fullName>
    </submittedName>
</protein>